<dbReference type="Proteomes" id="UP000523795">
    <property type="component" value="Unassembled WGS sequence"/>
</dbReference>
<comment type="caution">
    <text evidence="4">The sequence shown here is derived from an EMBL/GenBank/DDBJ whole genome shotgun (WGS) entry which is preliminary data.</text>
</comment>
<feature type="domain" description="Ku" evidence="3">
    <location>
        <begin position="11"/>
        <end position="58"/>
    </location>
</feature>
<feature type="non-terminal residue" evidence="4">
    <location>
        <position position="59"/>
    </location>
</feature>
<dbReference type="InterPro" id="IPR006164">
    <property type="entry name" value="DNA_bd_Ku70/Ku80"/>
</dbReference>
<keyword evidence="2" id="KW-0233">DNA recombination</keyword>
<name>A0ABX1JI08_9MICC</name>
<dbReference type="InterPro" id="IPR016194">
    <property type="entry name" value="SPOC-like_C_dom_sf"/>
</dbReference>
<evidence type="ECO:0000313" key="4">
    <source>
        <dbReference type="EMBL" id="NKX48997.1"/>
    </source>
</evidence>
<reference evidence="4 5" key="1">
    <citation type="submission" date="2020-04" db="EMBL/GenBank/DDBJ databases">
        <authorList>
            <person name="Liu S."/>
        </authorList>
    </citation>
    <scope>NUCLEOTIDE SEQUENCE [LARGE SCALE GENOMIC DNA]</scope>
    <source>
        <strain evidence="4 5">CGMCC 1.15091</strain>
    </source>
</reference>
<evidence type="ECO:0000313" key="5">
    <source>
        <dbReference type="Proteomes" id="UP000523795"/>
    </source>
</evidence>
<proteinExistence type="predicted"/>
<keyword evidence="5" id="KW-1185">Reference proteome</keyword>
<evidence type="ECO:0000256" key="1">
    <source>
        <dbReference type="ARBA" id="ARBA00023125"/>
    </source>
</evidence>
<dbReference type="SUPFAM" id="SSF100939">
    <property type="entry name" value="SPOC domain-like"/>
    <property type="match status" value="1"/>
</dbReference>
<sequence>MRAIWTGAVTFGLVNIPVRLYPATTDHDVELHQVHDADGGRIRYERRCEVCRRKVDYEH</sequence>
<evidence type="ECO:0000256" key="2">
    <source>
        <dbReference type="ARBA" id="ARBA00023172"/>
    </source>
</evidence>
<organism evidence="4 5">
    <name type="scientific">Arthrobacter deserti</name>
    <dbReference type="NCBI Taxonomy" id="1742687"/>
    <lineage>
        <taxon>Bacteria</taxon>
        <taxon>Bacillati</taxon>
        <taxon>Actinomycetota</taxon>
        <taxon>Actinomycetes</taxon>
        <taxon>Micrococcales</taxon>
        <taxon>Micrococcaceae</taxon>
        <taxon>Arthrobacter</taxon>
    </lineage>
</organism>
<keyword evidence="1" id="KW-0238">DNA-binding</keyword>
<protein>
    <submittedName>
        <fullName evidence="4">Ku protein</fullName>
    </submittedName>
</protein>
<dbReference type="PANTHER" id="PTHR41251:SF1">
    <property type="entry name" value="NON-HOMOLOGOUS END JOINING PROTEIN KU"/>
    <property type="match status" value="1"/>
</dbReference>
<dbReference type="InterPro" id="IPR009187">
    <property type="entry name" value="Prok_Ku"/>
</dbReference>
<evidence type="ECO:0000259" key="3">
    <source>
        <dbReference type="Pfam" id="PF02735"/>
    </source>
</evidence>
<gene>
    <name evidence="4" type="ORF">HER39_00015</name>
</gene>
<dbReference type="PANTHER" id="PTHR41251">
    <property type="entry name" value="NON-HOMOLOGOUS END JOINING PROTEIN KU"/>
    <property type="match status" value="1"/>
</dbReference>
<accession>A0ABX1JI08</accession>
<dbReference type="EMBL" id="JAAZSR010000001">
    <property type="protein sequence ID" value="NKX48997.1"/>
    <property type="molecule type" value="Genomic_DNA"/>
</dbReference>
<dbReference type="Pfam" id="PF02735">
    <property type="entry name" value="Ku"/>
    <property type="match status" value="1"/>
</dbReference>